<accession>A0A9N7YEH6</accession>
<comment type="caution">
    <text evidence="2">The sequence shown here is derived from an EMBL/GenBank/DDBJ whole genome shotgun (WGS) entry which is preliminary data.</text>
</comment>
<name>A0A9N7YEH6_PLEPL</name>
<evidence type="ECO:0000256" key="1">
    <source>
        <dbReference type="SAM" id="MobiDB-lite"/>
    </source>
</evidence>
<evidence type="ECO:0000313" key="3">
    <source>
        <dbReference type="Proteomes" id="UP001153269"/>
    </source>
</evidence>
<feature type="region of interest" description="Disordered" evidence="1">
    <location>
        <begin position="1"/>
        <end position="43"/>
    </location>
</feature>
<protein>
    <submittedName>
        <fullName evidence="2">Uncharacterized protein</fullName>
    </submittedName>
</protein>
<keyword evidence="3" id="KW-1185">Reference proteome</keyword>
<evidence type="ECO:0000313" key="2">
    <source>
        <dbReference type="EMBL" id="CAB1421309.1"/>
    </source>
</evidence>
<dbReference type="AlphaFoldDB" id="A0A9N7YEH6"/>
<sequence length="74" mass="8592">MREQTALRRRSNLSSDLTARAGQREQKVRMRGRALSYSPPEETERVRAVQTPECLLWFMLVSSSLETPDFCTLF</sequence>
<proteinExistence type="predicted"/>
<gene>
    <name evidence="2" type="ORF">PLEPLA_LOCUS9191</name>
</gene>
<reference evidence="2" key="1">
    <citation type="submission" date="2020-03" db="EMBL/GenBank/DDBJ databases">
        <authorList>
            <person name="Weist P."/>
        </authorList>
    </citation>
    <scope>NUCLEOTIDE SEQUENCE</scope>
</reference>
<dbReference type="EMBL" id="CADEAL010000516">
    <property type="protein sequence ID" value="CAB1421309.1"/>
    <property type="molecule type" value="Genomic_DNA"/>
</dbReference>
<dbReference type="Proteomes" id="UP001153269">
    <property type="component" value="Unassembled WGS sequence"/>
</dbReference>
<organism evidence="2 3">
    <name type="scientific">Pleuronectes platessa</name>
    <name type="common">European plaice</name>
    <dbReference type="NCBI Taxonomy" id="8262"/>
    <lineage>
        <taxon>Eukaryota</taxon>
        <taxon>Metazoa</taxon>
        <taxon>Chordata</taxon>
        <taxon>Craniata</taxon>
        <taxon>Vertebrata</taxon>
        <taxon>Euteleostomi</taxon>
        <taxon>Actinopterygii</taxon>
        <taxon>Neopterygii</taxon>
        <taxon>Teleostei</taxon>
        <taxon>Neoteleostei</taxon>
        <taxon>Acanthomorphata</taxon>
        <taxon>Carangaria</taxon>
        <taxon>Pleuronectiformes</taxon>
        <taxon>Pleuronectoidei</taxon>
        <taxon>Pleuronectidae</taxon>
        <taxon>Pleuronectes</taxon>
    </lineage>
</organism>